<feature type="domain" description="N-acetyltransferase" evidence="1">
    <location>
        <begin position="8"/>
        <end position="168"/>
    </location>
</feature>
<evidence type="ECO:0000313" key="2">
    <source>
        <dbReference type="EMBL" id="MDQ0166180.1"/>
    </source>
</evidence>
<dbReference type="InterPro" id="IPR016181">
    <property type="entry name" value="Acyl_CoA_acyltransferase"/>
</dbReference>
<proteinExistence type="predicted"/>
<dbReference type="RefSeq" id="WP_307394180.1">
    <property type="nucleotide sequence ID" value="NZ_BAAADK010000048.1"/>
</dbReference>
<name>A0ABT9VYV2_9BACI</name>
<reference evidence="2 3" key="1">
    <citation type="submission" date="2023-07" db="EMBL/GenBank/DDBJ databases">
        <title>Genomic Encyclopedia of Type Strains, Phase IV (KMG-IV): sequencing the most valuable type-strain genomes for metagenomic binning, comparative biology and taxonomic classification.</title>
        <authorList>
            <person name="Goeker M."/>
        </authorList>
    </citation>
    <scope>NUCLEOTIDE SEQUENCE [LARGE SCALE GENOMIC DNA]</scope>
    <source>
        <strain evidence="2 3">DSM 12751</strain>
    </source>
</reference>
<dbReference type="EMBL" id="JAUSTY010000007">
    <property type="protein sequence ID" value="MDQ0166180.1"/>
    <property type="molecule type" value="Genomic_DNA"/>
</dbReference>
<dbReference type="PROSITE" id="PS51186">
    <property type="entry name" value="GNAT"/>
    <property type="match status" value="1"/>
</dbReference>
<evidence type="ECO:0000313" key="3">
    <source>
        <dbReference type="Proteomes" id="UP001235840"/>
    </source>
</evidence>
<sequence length="168" mass="19022">MSPDLSSSKIKQLSLAEAKEIALWQYEHPYSLYNLSEDPEDIDELMDGSYYSVRNLEDKLIGFFCYGQSAQVPAGIREGKYLDHTALDIGLGMKPNLTGRGLGSSFLSVGLEFATGIKEFQRFRLSVAAFNRRATSLYEKTGFKPIDTFTNPYKGENMEFMIMEKKKE</sequence>
<dbReference type="Gene3D" id="3.40.630.30">
    <property type="match status" value="1"/>
</dbReference>
<dbReference type="Proteomes" id="UP001235840">
    <property type="component" value="Unassembled WGS sequence"/>
</dbReference>
<protein>
    <submittedName>
        <fullName evidence="2">RimJ/RimL family protein N-acetyltransferase</fullName>
    </submittedName>
</protein>
<accession>A0ABT9VYV2</accession>
<evidence type="ECO:0000259" key="1">
    <source>
        <dbReference type="PROSITE" id="PS51186"/>
    </source>
</evidence>
<comment type="caution">
    <text evidence="2">The sequence shown here is derived from an EMBL/GenBank/DDBJ whole genome shotgun (WGS) entry which is preliminary data.</text>
</comment>
<gene>
    <name evidence="2" type="ORF">J2S11_002081</name>
</gene>
<dbReference type="SUPFAM" id="SSF55729">
    <property type="entry name" value="Acyl-CoA N-acyltransferases (Nat)"/>
    <property type="match status" value="1"/>
</dbReference>
<keyword evidence="3" id="KW-1185">Reference proteome</keyword>
<organism evidence="2 3">
    <name type="scientific">Caldalkalibacillus horti</name>
    <dbReference type="NCBI Taxonomy" id="77523"/>
    <lineage>
        <taxon>Bacteria</taxon>
        <taxon>Bacillati</taxon>
        <taxon>Bacillota</taxon>
        <taxon>Bacilli</taxon>
        <taxon>Bacillales</taxon>
        <taxon>Bacillaceae</taxon>
        <taxon>Caldalkalibacillus</taxon>
    </lineage>
</organism>
<dbReference type="InterPro" id="IPR000182">
    <property type="entry name" value="GNAT_dom"/>
</dbReference>
<dbReference type="Pfam" id="PF00583">
    <property type="entry name" value="Acetyltransf_1"/>
    <property type="match status" value="1"/>
</dbReference>